<dbReference type="InterPro" id="IPR013422">
    <property type="entry name" value="CRISPR-assoc_prot_Cas5_N"/>
</dbReference>
<dbReference type="AlphaFoldDB" id="A0A533QFJ0"/>
<evidence type="ECO:0000256" key="1">
    <source>
        <dbReference type="ARBA" id="ARBA00023118"/>
    </source>
</evidence>
<dbReference type="GO" id="GO:0043571">
    <property type="term" value="P:maintenance of CRISPR repeat elements"/>
    <property type="evidence" value="ECO:0007669"/>
    <property type="project" value="InterPro"/>
</dbReference>
<dbReference type="CDD" id="cd09693">
    <property type="entry name" value="Cas5_I"/>
    <property type="match status" value="1"/>
</dbReference>
<dbReference type="Gene3D" id="3.30.70.2660">
    <property type="match status" value="1"/>
</dbReference>
<dbReference type="InterPro" id="IPR021124">
    <property type="entry name" value="CRISPR-assoc_prot_Cas5"/>
</dbReference>
<dbReference type="GO" id="GO:0051607">
    <property type="term" value="P:defense response to virus"/>
    <property type="evidence" value="ECO:0007669"/>
    <property type="project" value="UniProtKB-KW"/>
</dbReference>
<organism evidence="2 3">
    <name type="scientific">Candidatus Jettenia ecosi</name>
    <dbReference type="NCBI Taxonomy" id="2494326"/>
    <lineage>
        <taxon>Bacteria</taxon>
        <taxon>Pseudomonadati</taxon>
        <taxon>Planctomycetota</taxon>
        <taxon>Candidatus Brocadiia</taxon>
        <taxon>Candidatus Brocadiales</taxon>
        <taxon>Candidatus Brocadiaceae</taxon>
        <taxon>Candidatus Jettenia</taxon>
    </lineage>
</organism>
<sequence length="254" mass="28993">MGAHTIEVLRIEVVGKVNSFRLADHHTYQRSYLFPPKTTICGMIGSALGYSAEEVNEKLLDTLGIGIYLKKLDGEARDVWKYKKIKARTDTDKTEDTVVIDGTQYFGAILVREWLFIPRYIIYVSSSENSILRDIGKALKHPVYALSLGREDELIKIITIQEVTLTYQNNLYYTNTVLPFNIFTEGYEIEVSSLLPGQRIIPPGIEKIPVKFRYDGETREAVCYEMVTSFINVNLKPKVRHGGYVDEKIAIQFL</sequence>
<dbReference type="Pfam" id="PF09704">
    <property type="entry name" value="Cas_Cas5d"/>
    <property type="match status" value="1"/>
</dbReference>
<dbReference type="Proteomes" id="UP000319783">
    <property type="component" value="Unassembled WGS sequence"/>
</dbReference>
<evidence type="ECO:0000313" key="2">
    <source>
        <dbReference type="EMBL" id="TLD41401.1"/>
    </source>
</evidence>
<dbReference type="EMBL" id="SULG01000050">
    <property type="protein sequence ID" value="TLD41401.1"/>
    <property type="molecule type" value="Genomic_DNA"/>
</dbReference>
<proteinExistence type="predicted"/>
<evidence type="ECO:0000313" key="3">
    <source>
        <dbReference type="Proteomes" id="UP000319783"/>
    </source>
</evidence>
<name>A0A533QFJ0_9BACT</name>
<accession>A0A533QFJ0</accession>
<keyword evidence="1" id="KW-0051">Antiviral defense</keyword>
<protein>
    <submittedName>
        <fullName evidence="2">CRISPR-associated protein Cas5</fullName>
    </submittedName>
</protein>
<gene>
    <name evidence="2" type="ORF">JETT_2358</name>
</gene>
<dbReference type="NCBIfam" id="TIGR02593">
    <property type="entry name" value="CRISPR_cas5"/>
    <property type="match status" value="1"/>
</dbReference>
<comment type="caution">
    <text evidence="2">The sequence shown here is derived from an EMBL/GenBank/DDBJ whole genome shotgun (WGS) entry which is preliminary data.</text>
</comment>
<reference evidence="2 3" key="1">
    <citation type="submission" date="2019-04" db="EMBL/GenBank/DDBJ databases">
        <title>Genome of a novel bacterium Candidatus Jettenia ecosi reconstructed from metagenome of an anammox bioreactor.</title>
        <authorList>
            <person name="Mardanov A.V."/>
            <person name="Beletsky A.V."/>
            <person name="Ravin N.V."/>
            <person name="Botchkova E.A."/>
            <person name="Litti Y.V."/>
            <person name="Nozhevnikova A.N."/>
        </authorList>
    </citation>
    <scope>NUCLEOTIDE SEQUENCE [LARGE SCALE GENOMIC DNA]</scope>
    <source>
        <strain evidence="2">J2</strain>
    </source>
</reference>